<keyword evidence="4" id="KW-0508">mRNA splicing</keyword>
<dbReference type="InterPro" id="IPR050358">
    <property type="entry name" value="RSE1/DDB1/CFT1"/>
</dbReference>
<evidence type="ECO:0000313" key="10">
    <source>
        <dbReference type="Proteomes" id="UP000008312"/>
    </source>
</evidence>
<protein>
    <recommendedName>
        <fullName evidence="11">DNA damage-binding protein 1</fullName>
    </recommendedName>
</protein>
<keyword evidence="2" id="KW-0507">mRNA processing</keyword>
<keyword evidence="3" id="KW-0747">Spliceosome</keyword>
<dbReference type="Proteomes" id="UP000008312">
    <property type="component" value="Unassembled WGS sequence"/>
</dbReference>
<dbReference type="InParanoid" id="D8LV29"/>
<dbReference type="EMBL" id="FN668638">
    <property type="protein sequence ID" value="CBK19668.2"/>
    <property type="molecule type" value="Genomic_DNA"/>
</dbReference>
<dbReference type="OMA" id="PRATGHW"/>
<keyword evidence="10" id="KW-1185">Reference proteome</keyword>
<dbReference type="GO" id="GO:0006397">
    <property type="term" value="P:mRNA processing"/>
    <property type="evidence" value="ECO:0007669"/>
    <property type="project" value="UniProtKB-KW"/>
</dbReference>
<evidence type="ECO:0000259" key="7">
    <source>
        <dbReference type="Pfam" id="PF10433"/>
    </source>
</evidence>
<feature type="domain" description="RSE1/DDB1/CPSF1 C-terminal" evidence="6">
    <location>
        <begin position="852"/>
        <end position="1170"/>
    </location>
</feature>
<dbReference type="GO" id="GO:0003676">
    <property type="term" value="F:nucleic acid binding"/>
    <property type="evidence" value="ECO:0007669"/>
    <property type="project" value="InterPro"/>
</dbReference>
<proteinExistence type="predicted"/>
<dbReference type="GeneID" id="24917432"/>
<dbReference type="InterPro" id="IPR004871">
    <property type="entry name" value="RSE1/DDB1/CPSF1_C"/>
</dbReference>
<dbReference type="Pfam" id="PF03178">
    <property type="entry name" value="CPSF_A"/>
    <property type="match status" value="1"/>
</dbReference>
<dbReference type="PANTHER" id="PTHR10644">
    <property type="entry name" value="DNA REPAIR/RNA PROCESSING CPSF FAMILY"/>
    <property type="match status" value="1"/>
</dbReference>
<feature type="domain" description="RSE1/DDB1/CPSF1 second beta-propeller" evidence="8">
    <location>
        <begin position="466"/>
        <end position="778"/>
    </location>
</feature>
<dbReference type="OrthoDB" id="436637at2759"/>
<gene>
    <name evidence="9" type="ORF">GSBLH_T00000112001</name>
</gene>
<organism evidence="9">
    <name type="scientific">Blastocystis hominis</name>
    <dbReference type="NCBI Taxonomy" id="12968"/>
    <lineage>
        <taxon>Eukaryota</taxon>
        <taxon>Sar</taxon>
        <taxon>Stramenopiles</taxon>
        <taxon>Bigyra</taxon>
        <taxon>Opalozoa</taxon>
        <taxon>Opalinata</taxon>
        <taxon>Blastocystidae</taxon>
        <taxon>Blastocystis</taxon>
    </lineage>
</organism>
<dbReference type="Pfam" id="PF10433">
    <property type="entry name" value="Beta-prop_RSE1_1st"/>
    <property type="match status" value="1"/>
</dbReference>
<evidence type="ECO:0008006" key="11">
    <source>
        <dbReference type="Google" id="ProtNLM"/>
    </source>
</evidence>
<evidence type="ECO:0000256" key="2">
    <source>
        <dbReference type="ARBA" id="ARBA00022664"/>
    </source>
</evidence>
<evidence type="ECO:0000259" key="6">
    <source>
        <dbReference type="Pfam" id="PF03178"/>
    </source>
</evidence>
<evidence type="ECO:0000256" key="3">
    <source>
        <dbReference type="ARBA" id="ARBA00022728"/>
    </source>
</evidence>
<dbReference type="FunCoup" id="D8LV29">
    <property type="interactions" value="717"/>
</dbReference>
<sequence>MHLYNLTLHKASSVQRVIYGNFSSAKVEEFVISRGNIIELWRPDDNGNINVICSFEVYGLIRALKPFRLSGNNTDFVLIGSDSGRIVVLKYDTEKNTFEKIHQETFGKVGVIRGLPGQYLAVDPNGRAFMISGFLFHVSSLGAIEKQNLVYVLNRDSRGNVTISSPLEAHKSQTIVLTTEGLDVGYDNPMFACLELNYGEADEDSTGEAAQQTEKVLTYYQLDLGLNHVIRKWSKTVERSANLLARVPGDSGPGGVLVFAENWVMYCNENHPEIRAPIPRREFLPENRGTMIITAALFQREGNLFYLVQSEYGDLYKITLSFDSSHVHDLVVKYFDTIPAATTLHITKKGFLLATSEVGDQYALPLALLTGSCFYQFIALGDDDSAQASFLGSLQPDGSVQVPVFSPRALTNLRPVDTLPSLSPLVKIHAEDLRGDGTPQLFALCGRSSRSQLKVLQQGLAISLLSQNPLPYAPSGLWTLRDARTGQHRFMVISFNNATIVLAVGKSVEQVMDTGFKLDESTLATGVLEGNSFLQVYPGGFRQIFEDGHTKVWEPPSRRSITAAAMNLRQIVVALSNGEVLYFELDERLEWVERESMNHREEVICLDLPALAPNSLRAPFLAVGYGDRSCRVYSLAPNSLLEELSMQALNAMPSNLTLDTMRMGSGSLARETLLLTVGMENGILMRVEVDPVSGKLSNARSTRFLGPRPVRLFKILAGGNPCVLALSVKPWLCYCANNTLTLTSLVSDPLDLAAPFCNEDCSEGIVCVAGTNLNIIRIDDLTQPFTATSIPLSYTPRELVVYPGQPRLLLLETDHNAYSELEKQSFYQQHNVSYVNEYDCGAPIPAEPDKWASCIRVVDAISLQTLERLELADNEAAFSMCVCRFASKGDEPFVVIGTAKNLKIHPRSCSQGFISVFRFVEGHSLQLLHRTEVDEVPAALCEFDGKLAAGIGRSVRVYDLGKKKLLRKCENKAMPHFVTKLRAMGERLYAGDLTDNVSFVKFRKGTNQLVEFADGGIPRSITALDVLDYNTVVCGDKGGNLFVERVDPKVDDDIANPTGSRSLWNSGLLSAAPNKAEQAASIYLGEIVTSVQKTVLIPGGDEVVLYGTIFGTIGALLPMPSRDDLHHLMHIEMYIRKQEPSLVGRDILSWRSAYTPMKGIIDGNLCETFSMLPQIKQEEIANALVLSVSSIVKKMEDLRSRVMWTVCWSRSIGKGVNRRFLFHAMEIVLFSMCYSIGKRD</sequence>
<evidence type="ECO:0000313" key="9">
    <source>
        <dbReference type="EMBL" id="CBK19668.2"/>
    </source>
</evidence>
<dbReference type="InterPro" id="IPR058543">
    <property type="entry name" value="Beta-prop_RSE1/DDB1/CPSF1_2nd"/>
</dbReference>
<dbReference type="RefSeq" id="XP_012893716.1">
    <property type="nucleotide sequence ID" value="XM_013038262.1"/>
</dbReference>
<dbReference type="FunFam" id="2.130.10.10:FF:001143">
    <property type="entry name" value="Pre-mRNA-splicing factor rse-1, putative"/>
    <property type="match status" value="1"/>
</dbReference>
<name>D8LV29_BLAHO</name>
<evidence type="ECO:0000256" key="5">
    <source>
        <dbReference type="ARBA" id="ARBA00023242"/>
    </source>
</evidence>
<evidence type="ECO:0000256" key="1">
    <source>
        <dbReference type="ARBA" id="ARBA00004123"/>
    </source>
</evidence>
<accession>D8LV29</accession>
<comment type="subcellular location">
    <subcellularLocation>
        <location evidence="1">Nucleus</location>
    </subcellularLocation>
</comment>
<reference evidence="9" key="1">
    <citation type="submission" date="2010-02" db="EMBL/GenBank/DDBJ databases">
        <title>Sequencing and annotation of the Blastocystis hominis genome.</title>
        <authorList>
            <person name="Wincker P."/>
        </authorList>
    </citation>
    <scope>NUCLEOTIDE SEQUENCE</scope>
    <source>
        <strain evidence="9">Singapore isolate B</strain>
    </source>
</reference>
<keyword evidence="5" id="KW-0539">Nucleus</keyword>
<dbReference type="AlphaFoldDB" id="D8LV29"/>
<feature type="domain" description="RSE1/DDB1/CPSF1 first beta-propeller" evidence="7">
    <location>
        <begin position="13"/>
        <end position="418"/>
    </location>
</feature>
<dbReference type="Gene3D" id="2.130.10.10">
    <property type="entry name" value="YVTN repeat-like/Quinoprotein amine dehydrogenase"/>
    <property type="match status" value="3"/>
</dbReference>
<dbReference type="InterPro" id="IPR036322">
    <property type="entry name" value="WD40_repeat_dom_sf"/>
</dbReference>
<dbReference type="InterPro" id="IPR018846">
    <property type="entry name" value="Beta-prop_RSE1/DDB1/CPSF1_1st"/>
</dbReference>
<dbReference type="InterPro" id="IPR015943">
    <property type="entry name" value="WD40/YVTN_repeat-like_dom_sf"/>
</dbReference>
<dbReference type="GO" id="GO:0005681">
    <property type="term" value="C:spliceosomal complex"/>
    <property type="evidence" value="ECO:0007669"/>
    <property type="project" value="UniProtKB-KW"/>
</dbReference>
<dbReference type="SUPFAM" id="SSF101908">
    <property type="entry name" value="Putative isomerase YbhE"/>
    <property type="match status" value="1"/>
</dbReference>
<evidence type="ECO:0000256" key="4">
    <source>
        <dbReference type="ARBA" id="ARBA00023187"/>
    </source>
</evidence>
<evidence type="ECO:0000259" key="8">
    <source>
        <dbReference type="Pfam" id="PF23726"/>
    </source>
</evidence>
<dbReference type="GO" id="GO:0008380">
    <property type="term" value="P:RNA splicing"/>
    <property type="evidence" value="ECO:0007669"/>
    <property type="project" value="UniProtKB-KW"/>
</dbReference>
<dbReference type="SUPFAM" id="SSF50978">
    <property type="entry name" value="WD40 repeat-like"/>
    <property type="match status" value="1"/>
</dbReference>
<dbReference type="Pfam" id="PF23726">
    <property type="entry name" value="Beta-prop_RSE1_2nd"/>
    <property type="match status" value="1"/>
</dbReference>